<keyword evidence="1" id="KW-1133">Transmembrane helix</keyword>
<feature type="transmembrane region" description="Helical" evidence="1">
    <location>
        <begin position="20"/>
        <end position="43"/>
    </location>
</feature>
<dbReference type="EMBL" id="MHTS01000024">
    <property type="protein sequence ID" value="OHA63881.1"/>
    <property type="molecule type" value="Genomic_DNA"/>
</dbReference>
<proteinExistence type="predicted"/>
<evidence type="ECO:0000313" key="4">
    <source>
        <dbReference type="Proteomes" id="UP000178170"/>
    </source>
</evidence>
<gene>
    <name evidence="3" type="ORF">A2843_01015</name>
</gene>
<evidence type="ECO:0000313" key="3">
    <source>
        <dbReference type="EMBL" id="OHA63881.1"/>
    </source>
</evidence>
<name>A0A1G2QVK4_9BACT</name>
<keyword evidence="1" id="KW-0812">Transmembrane</keyword>
<dbReference type="Gene3D" id="3.30.70.2650">
    <property type="match status" value="1"/>
</dbReference>
<dbReference type="PANTHER" id="PTHR30319:SF1">
    <property type="entry name" value="TRANSCRIPTIONAL REPRESSOR PAAX"/>
    <property type="match status" value="1"/>
</dbReference>
<keyword evidence="1" id="KW-0472">Membrane</keyword>
<organism evidence="3 4">
    <name type="scientific">Candidatus Wildermuthbacteria bacterium RIFCSPHIGHO2_01_FULL_48_27b</name>
    <dbReference type="NCBI Taxonomy" id="1802447"/>
    <lineage>
        <taxon>Bacteria</taxon>
        <taxon>Candidatus Wildermuthiibacteriota</taxon>
    </lineage>
</organism>
<evidence type="ECO:0000256" key="1">
    <source>
        <dbReference type="SAM" id="Phobius"/>
    </source>
</evidence>
<dbReference type="GO" id="GO:0006351">
    <property type="term" value="P:DNA-templated transcription"/>
    <property type="evidence" value="ECO:0007669"/>
    <property type="project" value="TreeGrafter"/>
</dbReference>
<dbReference type="PANTHER" id="PTHR30319">
    <property type="entry name" value="PHENYLACETIC ACID REGULATOR-RELATED TRANSCRIPTIONAL REPRESSOR"/>
    <property type="match status" value="1"/>
</dbReference>
<sequence length="190" mass="22150">MQKYKYSLRKPRSEIVKDILNVLLVSGVIVLAATSPYAGIVLWKSFQKKKQYAKRMFSNTFHGMKHRGLIAAERRGHEVRIVLTSKGKEAAAALQITQLAIKKQKKWDGFWRIVCFDISELRRFERNAFRGMLKQLGFVHLQKSVWIQPFPCIKEIEAIRGFFNLTEREVRLIETRSIGSDDFLGKKFFL</sequence>
<reference evidence="3 4" key="1">
    <citation type="journal article" date="2016" name="Nat. Commun.">
        <title>Thousands of microbial genomes shed light on interconnected biogeochemical processes in an aquifer system.</title>
        <authorList>
            <person name="Anantharaman K."/>
            <person name="Brown C.T."/>
            <person name="Hug L.A."/>
            <person name="Sharon I."/>
            <person name="Castelle C.J."/>
            <person name="Probst A.J."/>
            <person name="Thomas B.C."/>
            <person name="Singh A."/>
            <person name="Wilkins M.J."/>
            <person name="Karaoz U."/>
            <person name="Brodie E.L."/>
            <person name="Williams K.H."/>
            <person name="Hubbard S.S."/>
            <person name="Banfield J.F."/>
        </authorList>
    </citation>
    <scope>NUCLEOTIDE SEQUENCE [LARGE SCALE GENOMIC DNA]</scope>
</reference>
<dbReference type="AlphaFoldDB" id="A0A1G2QVK4"/>
<dbReference type="Pfam" id="PF20803">
    <property type="entry name" value="PaaX_M"/>
    <property type="match status" value="1"/>
</dbReference>
<comment type="caution">
    <text evidence="3">The sequence shown here is derived from an EMBL/GenBank/DDBJ whole genome shotgun (WGS) entry which is preliminary data.</text>
</comment>
<protein>
    <recommendedName>
        <fullName evidence="2">Transcriptional repressor PaaX-like central Cas2-like domain-containing protein</fullName>
    </recommendedName>
</protein>
<evidence type="ECO:0000259" key="2">
    <source>
        <dbReference type="Pfam" id="PF20803"/>
    </source>
</evidence>
<dbReference type="SUPFAM" id="SSF143430">
    <property type="entry name" value="TTP0101/SSO1404-like"/>
    <property type="match status" value="1"/>
</dbReference>
<dbReference type="InterPro" id="IPR048846">
    <property type="entry name" value="PaaX-like_central"/>
</dbReference>
<accession>A0A1G2QVK4</accession>
<feature type="domain" description="Transcriptional repressor PaaX-like central Cas2-like" evidence="2">
    <location>
        <begin position="105"/>
        <end position="180"/>
    </location>
</feature>
<dbReference type="Proteomes" id="UP000178170">
    <property type="component" value="Unassembled WGS sequence"/>
</dbReference>